<dbReference type="Gene3D" id="1.25.40.900">
    <property type="match status" value="1"/>
</dbReference>
<dbReference type="EMBL" id="BMIB01000001">
    <property type="protein sequence ID" value="GGH60313.1"/>
    <property type="molecule type" value="Genomic_DNA"/>
</dbReference>
<comment type="caution">
    <text evidence="8">The sequence shown here is derived from an EMBL/GenBank/DDBJ whole genome shotgun (WGS) entry which is preliminary data.</text>
</comment>
<proteinExistence type="inferred from homology"/>
<accession>A0A917IR55</accession>
<feature type="domain" description="SusD-like N-terminal" evidence="7">
    <location>
        <begin position="94"/>
        <end position="238"/>
    </location>
</feature>
<dbReference type="InterPro" id="IPR033985">
    <property type="entry name" value="SusD-like_N"/>
</dbReference>
<comment type="subcellular location">
    <subcellularLocation>
        <location evidence="1">Cell outer membrane</location>
    </subcellularLocation>
</comment>
<keyword evidence="3" id="KW-0732">Signal</keyword>
<dbReference type="Pfam" id="PF14322">
    <property type="entry name" value="SusD-like_3"/>
    <property type="match status" value="1"/>
</dbReference>
<keyword evidence="5" id="KW-0998">Cell outer membrane</keyword>
<dbReference type="InterPro" id="IPR011990">
    <property type="entry name" value="TPR-like_helical_dom_sf"/>
</dbReference>
<gene>
    <name evidence="8" type="ORF">GCM10011379_08030</name>
</gene>
<evidence type="ECO:0000313" key="8">
    <source>
        <dbReference type="EMBL" id="GGH60313.1"/>
    </source>
</evidence>
<evidence type="ECO:0000256" key="2">
    <source>
        <dbReference type="ARBA" id="ARBA00006275"/>
    </source>
</evidence>
<dbReference type="InterPro" id="IPR012944">
    <property type="entry name" value="SusD_RagB_dom"/>
</dbReference>
<dbReference type="Gene3D" id="1.25.40.390">
    <property type="match status" value="1"/>
</dbReference>
<evidence type="ECO:0000313" key="9">
    <source>
        <dbReference type="Proteomes" id="UP000627292"/>
    </source>
</evidence>
<name>A0A917IR55_9BACT</name>
<comment type="similarity">
    <text evidence="2">Belongs to the SusD family.</text>
</comment>
<dbReference type="CDD" id="cd08977">
    <property type="entry name" value="SusD"/>
    <property type="match status" value="1"/>
</dbReference>
<evidence type="ECO:0000259" key="7">
    <source>
        <dbReference type="Pfam" id="PF14322"/>
    </source>
</evidence>
<reference evidence="8" key="1">
    <citation type="journal article" date="2014" name="Int. J. Syst. Evol. Microbiol.">
        <title>Complete genome sequence of Corynebacterium casei LMG S-19264T (=DSM 44701T), isolated from a smear-ripened cheese.</title>
        <authorList>
            <consortium name="US DOE Joint Genome Institute (JGI-PGF)"/>
            <person name="Walter F."/>
            <person name="Albersmeier A."/>
            <person name="Kalinowski J."/>
            <person name="Ruckert C."/>
        </authorList>
    </citation>
    <scope>NUCLEOTIDE SEQUENCE</scope>
    <source>
        <strain evidence="8">CGMCC 1.15290</strain>
    </source>
</reference>
<dbReference type="Pfam" id="PF07980">
    <property type="entry name" value="SusD_RagB"/>
    <property type="match status" value="1"/>
</dbReference>
<dbReference type="Proteomes" id="UP000627292">
    <property type="component" value="Unassembled WGS sequence"/>
</dbReference>
<dbReference type="AlphaFoldDB" id="A0A917IR55"/>
<dbReference type="GO" id="GO:0009279">
    <property type="term" value="C:cell outer membrane"/>
    <property type="evidence" value="ECO:0007669"/>
    <property type="project" value="UniProtKB-SubCell"/>
</dbReference>
<dbReference type="Gene3D" id="2.20.20.130">
    <property type="match status" value="1"/>
</dbReference>
<reference evidence="8" key="2">
    <citation type="submission" date="2020-09" db="EMBL/GenBank/DDBJ databases">
        <authorList>
            <person name="Sun Q."/>
            <person name="Zhou Y."/>
        </authorList>
    </citation>
    <scope>NUCLEOTIDE SEQUENCE</scope>
    <source>
        <strain evidence="8">CGMCC 1.15290</strain>
    </source>
</reference>
<evidence type="ECO:0000256" key="5">
    <source>
        <dbReference type="ARBA" id="ARBA00023237"/>
    </source>
</evidence>
<protein>
    <submittedName>
        <fullName evidence="8">Starch-binding protein</fullName>
    </submittedName>
</protein>
<dbReference type="SUPFAM" id="SSF48452">
    <property type="entry name" value="TPR-like"/>
    <property type="match status" value="1"/>
</dbReference>
<keyword evidence="9" id="KW-1185">Reference proteome</keyword>
<sequence length="472" mass="52407">MTTMQFKKILFLASLILICFTSCEKLLDKEPYDSLSIEETFKDLSGTKTALAGAYSSLLETFQPDIMVYPDLIGGNIKYGVSSRSRLEDVYNFIQVADNCSMNSSYLSLYSALNNVNNIIKYAALLTDATTAQKNRVLAEARCLRALLHFNLVRLYARPYNHTADSSHLGIVVNTQPLLVSDPLPVRSTIDATYDAIETDLLTALQLFNNTTAALTGGYAANYWNNYSAAALLSKVYLYKGNWQRAWHYANIVITTNNYQLLTNAAYVNSWGLKTPSTESVFEIAIEAAYSGTSLGAYYGSMSNTYQQFAATEDLLSLYSATDIRGRASLFNASGNTYFTRKYEKDASATTPIKLMRLSEVYLIRAEAAAELDMTQQANEDLEVIRKRADVAATPLALTGTALKEAIQTERRKELAFEGNLLFDLTRHKKGVSRTDCTAQVCGVAYTDFRLLLPLPKASVNVNPQLIQNDNY</sequence>
<feature type="domain" description="RagB/SusD" evidence="6">
    <location>
        <begin position="343"/>
        <end position="472"/>
    </location>
</feature>
<evidence type="ECO:0000256" key="1">
    <source>
        <dbReference type="ARBA" id="ARBA00004442"/>
    </source>
</evidence>
<organism evidence="8 9">
    <name type="scientific">Filimonas zeae</name>
    <dbReference type="NCBI Taxonomy" id="1737353"/>
    <lineage>
        <taxon>Bacteria</taxon>
        <taxon>Pseudomonadati</taxon>
        <taxon>Bacteroidota</taxon>
        <taxon>Chitinophagia</taxon>
        <taxon>Chitinophagales</taxon>
        <taxon>Chitinophagaceae</taxon>
        <taxon>Filimonas</taxon>
    </lineage>
</organism>
<evidence type="ECO:0000259" key="6">
    <source>
        <dbReference type="Pfam" id="PF07980"/>
    </source>
</evidence>
<evidence type="ECO:0000256" key="3">
    <source>
        <dbReference type="ARBA" id="ARBA00022729"/>
    </source>
</evidence>
<keyword evidence="4" id="KW-0472">Membrane</keyword>
<evidence type="ECO:0000256" key="4">
    <source>
        <dbReference type="ARBA" id="ARBA00023136"/>
    </source>
</evidence>